<dbReference type="Proteomes" id="UP000007151">
    <property type="component" value="Unassembled WGS sequence"/>
</dbReference>
<protein>
    <submittedName>
        <fullName evidence="3">Putative NSD1</fullName>
    </submittedName>
</protein>
<evidence type="ECO:0000313" key="3">
    <source>
        <dbReference type="EMBL" id="OWR49744.1"/>
    </source>
</evidence>
<dbReference type="STRING" id="278856.A0A212F7M6"/>
<dbReference type="EMBL" id="AGBW02009851">
    <property type="protein sequence ID" value="OWR49744.1"/>
    <property type="molecule type" value="Genomic_DNA"/>
</dbReference>
<name>A0A212F7M6_DANPL</name>
<dbReference type="KEGG" id="dpl:KGM_202572"/>
<dbReference type="AlphaFoldDB" id="A0A212F7M6"/>
<accession>A0A212F7M6</accession>
<sequence length="133" mass="15144">MQKQVTLVDKILSSTRTISSVHKEKENLEVCPSCMWGPKVGYDDVVWHKLGSCPWWPARVLTPGALPSCLLTRSHSPHHWPLRYYGTLNYSWAETSRMCLFLPKHTSALKARDDSLRQAVLDAADDYIAVYLT</sequence>
<dbReference type="Gene3D" id="2.30.30.140">
    <property type="match status" value="1"/>
</dbReference>
<dbReference type="KEGG" id="dpl:KGM_202563"/>
<proteinExistence type="predicted"/>
<feature type="domain" description="PWWP" evidence="1">
    <location>
        <begin position="42"/>
        <end position="104"/>
    </location>
</feature>
<dbReference type="eggNOG" id="KOG1081">
    <property type="taxonomic scope" value="Eukaryota"/>
</dbReference>
<dbReference type="Pfam" id="PF00855">
    <property type="entry name" value="PWWP"/>
    <property type="match status" value="1"/>
</dbReference>
<reference evidence="3 4" key="1">
    <citation type="journal article" date="2011" name="Cell">
        <title>The monarch butterfly genome yields insights into long-distance migration.</title>
        <authorList>
            <person name="Zhan S."/>
            <person name="Merlin C."/>
            <person name="Boore J.L."/>
            <person name="Reppert S.M."/>
        </authorList>
    </citation>
    <scope>NUCLEOTIDE SEQUENCE [LARGE SCALE GENOMIC DNA]</scope>
    <source>
        <strain evidence="3">F-2</strain>
    </source>
</reference>
<organism evidence="3 4">
    <name type="scientific">Danaus plexippus plexippus</name>
    <dbReference type="NCBI Taxonomy" id="278856"/>
    <lineage>
        <taxon>Eukaryota</taxon>
        <taxon>Metazoa</taxon>
        <taxon>Ecdysozoa</taxon>
        <taxon>Arthropoda</taxon>
        <taxon>Hexapoda</taxon>
        <taxon>Insecta</taxon>
        <taxon>Pterygota</taxon>
        <taxon>Neoptera</taxon>
        <taxon>Endopterygota</taxon>
        <taxon>Lepidoptera</taxon>
        <taxon>Glossata</taxon>
        <taxon>Ditrysia</taxon>
        <taxon>Papilionoidea</taxon>
        <taxon>Nymphalidae</taxon>
        <taxon>Danainae</taxon>
        <taxon>Danaini</taxon>
        <taxon>Danaina</taxon>
        <taxon>Danaus</taxon>
        <taxon>Danaus</taxon>
    </lineage>
</organism>
<keyword evidence="4" id="KW-1185">Reference proteome</keyword>
<dbReference type="EMBL" id="AGBW02013206">
    <property type="protein sequence ID" value="OWR43866.1"/>
    <property type="molecule type" value="Genomic_DNA"/>
</dbReference>
<dbReference type="SMART" id="SM00293">
    <property type="entry name" value="PWWP"/>
    <property type="match status" value="1"/>
</dbReference>
<dbReference type="OrthoDB" id="62853at2759"/>
<evidence type="ECO:0000259" key="1">
    <source>
        <dbReference type="PROSITE" id="PS50812"/>
    </source>
</evidence>
<evidence type="ECO:0000313" key="2">
    <source>
        <dbReference type="EMBL" id="OWR43866.1"/>
    </source>
</evidence>
<comment type="caution">
    <text evidence="3">The sequence shown here is derived from an EMBL/GenBank/DDBJ whole genome shotgun (WGS) entry which is preliminary data.</text>
</comment>
<reference evidence="3" key="2">
    <citation type="submission" date="2012-10" db="EMBL/GenBank/DDBJ databases">
        <title>MonarchBase: the monarch butterfly genome database.</title>
        <authorList>
            <person name="Zhan S."/>
            <person name="Reppert S.M."/>
        </authorList>
    </citation>
    <scope>NUCLEOTIDE SEQUENCE</scope>
    <source>
        <strain evidence="3">F-2</strain>
    </source>
</reference>
<gene>
    <name evidence="2" type="ORF">KGM_202563</name>
    <name evidence="3" type="ORF">KGM_202572</name>
</gene>
<evidence type="ECO:0000313" key="4">
    <source>
        <dbReference type="Proteomes" id="UP000007151"/>
    </source>
</evidence>
<dbReference type="InterPro" id="IPR000313">
    <property type="entry name" value="PWWP_dom"/>
</dbReference>
<dbReference type="SUPFAM" id="SSF63748">
    <property type="entry name" value="Tudor/PWWP/MBT"/>
    <property type="match status" value="1"/>
</dbReference>
<dbReference type="PROSITE" id="PS50812">
    <property type="entry name" value="PWWP"/>
    <property type="match status" value="1"/>
</dbReference>